<dbReference type="Pfam" id="PF05209">
    <property type="entry name" value="MinC_N"/>
    <property type="match status" value="1"/>
</dbReference>
<keyword evidence="2 6" id="KW-0132">Cell division</keyword>
<dbReference type="PANTHER" id="PTHR34108">
    <property type="entry name" value="SEPTUM SITE-DETERMINING PROTEIN MINC"/>
    <property type="match status" value="1"/>
</dbReference>
<evidence type="ECO:0000259" key="9">
    <source>
        <dbReference type="Pfam" id="PF05209"/>
    </source>
</evidence>
<proteinExistence type="inferred from homology"/>
<evidence type="ECO:0000256" key="2">
    <source>
        <dbReference type="ARBA" id="ARBA00022618"/>
    </source>
</evidence>
<evidence type="ECO:0000256" key="4">
    <source>
        <dbReference type="ARBA" id="ARBA00023306"/>
    </source>
</evidence>
<keyword evidence="11" id="KW-1185">Reference proteome</keyword>
<comment type="subunit">
    <text evidence="6">Interacts with MinD and FtsZ.</text>
</comment>
<evidence type="ECO:0000259" key="8">
    <source>
        <dbReference type="Pfam" id="PF03775"/>
    </source>
</evidence>
<dbReference type="GO" id="GO:0000902">
    <property type="term" value="P:cell morphogenesis"/>
    <property type="evidence" value="ECO:0007669"/>
    <property type="project" value="InterPro"/>
</dbReference>
<feature type="region of interest" description="Disordered" evidence="7">
    <location>
        <begin position="111"/>
        <end position="146"/>
    </location>
</feature>
<evidence type="ECO:0000256" key="5">
    <source>
        <dbReference type="ARBA" id="ARBA00025606"/>
    </source>
</evidence>
<dbReference type="GO" id="GO:1901891">
    <property type="term" value="P:regulation of cell septum assembly"/>
    <property type="evidence" value="ECO:0007669"/>
    <property type="project" value="InterPro"/>
</dbReference>
<protein>
    <recommendedName>
        <fullName evidence="6">Probable septum site-determining protein MinC</fullName>
    </recommendedName>
</protein>
<dbReference type="Proteomes" id="UP000243924">
    <property type="component" value="Chromosome I"/>
</dbReference>
<keyword evidence="4 6" id="KW-0131">Cell cycle</keyword>
<feature type="domain" description="Septum formation inhibitor MinC N-terminal" evidence="9">
    <location>
        <begin position="16"/>
        <end position="87"/>
    </location>
</feature>
<evidence type="ECO:0000256" key="3">
    <source>
        <dbReference type="ARBA" id="ARBA00023210"/>
    </source>
</evidence>
<dbReference type="EMBL" id="LT629787">
    <property type="protein sequence ID" value="SDU17870.1"/>
    <property type="molecule type" value="Genomic_DNA"/>
</dbReference>
<dbReference type="InterPro" id="IPR007874">
    <property type="entry name" value="MinC_N"/>
</dbReference>
<dbReference type="NCBIfam" id="TIGR01222">
    <property type="entry name" value="minC"/>
    <property type="match status" value="1"/>
</dbReference>
<evidence type="ECO:0000256" key="7">
    <source>
        <dbReference type="SAM" id="MobiDB-lite"/>
    </source>
</evidence>
<gene>
    <name evidence="6" type="primary">minC</name>
    <name evidence="10" type="ORF">SAMN05216210_2239</name>
</gene>
<organism evidence="10 11">
    <name type="scientific">Halopseudomonas salegens</name>
    <dbReference type="NCBI Taxonomy" id="1434072"/>
    <lineage>
        <taxon>Bacteria</taxon>
        <taxon>Pseudomonadati</taxon>
        <taxon>Pseudomonadota</taxon>
        <taxon>Gammaproteobacteria</taxon>
        <taxon>Pseudomonadales</taxon>
        <taxon>Pseudomonadaceae</taxon>
        <taxon>Halopseudomonas</taxon>
    </lineage>
</organism>
<dbReference type="GO" id="GO:0051302">
    <property type="term" value="P:regulation of cell division"/>
    <property type="evidence" value="ECO:0007669"/>
    <property type="project" value="InterPro"/>
</dbReference>
<reference evidence="11" key="1">
    <citation type="submission" date="2016-10" db="EMBL/GenBank/DDBJ databases">
        <authorList>
            <person name="Varghese N."/>
            <person name="Submissions S."/>
        </authorList>
    </citation>
    <scope>NUCLEOTIDE SEQUENCE [LARGE SCALE GENOMIC DNA]</scope>
    <source>
        <strain evidence="11">CECT 8338</strain>
    </source>
</reference>
<dbReference type="STRING" id="1434072.SAMN05216210_2239"/>
<comment type="similarity">
    <text evidence="1 6">Belongs to the MinC family.</text>
</comment>
<dbReference type="Pfam" id="PF03775">
    <property type="entry name" value="MinC_C"/>
    <property type="match status" value="1"/>
</dbReference>
<dbReference type="RefSeq" id="WP_092386907.1">
    <property type="nucleotide sequence ID" value="NZ_LT629787.1"/>
</dbReference>
<evidence type="ECO:0000256" key="6">
    <source>
        <dbReference type="HAMAP-Rule" id="MF_00267"/>
    </source>
</evidence>
<accession>A0A1H2GE73</accession>
<keyword evidence="3 6" id="KW-0717">Septation</keyword>
<dbReference type="OrthoDB" id="9794530at2"/>
<dbReference type="Gene3D" id="3.30.70.260">
    <property type="match status" value="1"/>
</dbReference>
<sequence length="254" mass="27538">MTANSTPDLLDNDPVFHLKGGMLAMTMIELIRQTPYAFARQLADKVEQAPNFFRDTPVVFSLEKLSGELAPATLQELLRISRDHGLQAVALRGDERFRQLAQEAELVLLPPGRTREKPLEEPAADAPPVADEPVDQPTADNNSPVVSCGRVITDPIRSGQQVYARGGDLVVLAPVSAGAELLADGHIHVYGPLRGRALAGVRGNTEARIICQSLEAELVSIAGQYKVAEDLRKAHWKKAIQVSLDGDSLKISEL</sequence>
<dbReference type="InterPro" id="IPR016098">
    <property type="entry name" value="CAP/MinC_C"/>
</dbReference>
<dbReference type="Gene3D" id="2.160.20.70">
    <property type="match status" value="1"/>
</dbReference>
<dbReference type="AlphaFoldDB" id="A0A1H2GE73"/>
<dbReference type="InterPro" id="IPR005526">
    <property type="entry name" value="Septum_form_inhib_MinC_C"/>
</dbReference>
<feature type="domain" description="Septum formation inhibitor MinC C-terminal" evidence="8">
    <location>
        <begin position="151"/>
        <end position="251"/>
    </location>
</feature>
<evidence type="ECO:0000256" key="1">
    <source>
        <dbReference type="ARBA" id="ARBA00006291"/>
    </source>
</evidence>
<name>A0A1H2GE73_9GAMM</name>
<dbReference type="PANTHER" id="PTHR34108:SF1">
    <property type="entry name" value="SEPTUM SITE-DETERMINING PROTEIN MINC"/>
    <property type="match status" value="1"/>
</dbReference>
<dbReference type="GO" id="GO:0000917">
    <property type="term" value="P:division septum assembly"/>
    <property type="evidence" value="ECO:0007669"/>
    <property type="project" value="UniProtKB-KW"/>
</dbReference>
<evidence type="ECO:0000313" key="11">
    <source>
        <dbReference type="Proteomes" id="UP000243924"/>
    </source>
</evidence>
<dbReference type="SUPFAM" id="SSF63848">
    <property type="entry name" value="Cell-division inhibitor MinC, C-terminal domain"/>
    <property type="match status" value="1"/>
</dbReference>
<dbReference type="InterPro" id="IPR013033">
    <property type="entry name" value="MinC"/>
</dbReference>
<dbReference type="HAMAP" id="MF_00267">
    <property type="entry name" value="MinC"/>
    <property type="match status" value="1"/>
</dbReference>
<evidence type="ECO:0000313" key="10">
    <source>
        <dbReference type="EMBL" id="SDU17870.1"/>
    </source>
</evidence>
<dbReference type="InterPro" id="IPR036145">
    <property type="entry name" value="MinC_C_sf"/>
</dbReference>
<comment type="function">
    <text evidence="5 6">Cell division inhibitor that blocks the formation of polar Z ring septums. Rapidly oscillates between the poles of the cell to destabilize FtsZ filaments that have formed before they mature into polar Z rings. Prevents FtsZ polymerization.</text>
</comment>